<evidence type="ECO:0000256" key="5">
    <source>
        <dbReference type="ARBA" id="ARBA00023136"/>
    </source>
</evidence>
<dbReference type="RefSeq" id="WP_311683264.1">
    <property type="nucleotide sequence ID" value="NZ_JAVRHM010000006.1"/>
</dbReference>
<organism evidence="7 8">
    <name type="scientific">Autumnicola patrickiae</name>
    <dbReference type="NCBI Taxonomy" id="3075591"/>
    <lineage>
        <taxon>Bacteria</taxon>
        <taxon>Pseudomonadati</taxon>
        <taxon>Bacteroidota</taxon>
        <taxon>Flavobacteriia</taxon>
        <taxon>Flavobacteriales</taxon>
        <taxon>Flavobacteriaceae</taxon>
        <taxon>Autumnicola</taxon>
    </lineage>
</organism>
<comment type="caution">
    <text evidence="7">The sequence shown here is derived from an EMBL/GenBank/DDBJ whole genome shotgun (WGS) entry which is preliminary data.</text>
</comment>
<dbReference type="EMBL" id="JAVRHM010000006">
    <property type="protein sequence ID" value="MDT0689584.1"/>
    <property type="molecule type" value="Genomic_DNA"/>
</dbReference>
<accession>A0ABU3E0R0</accession>
<evidence type="ECO:0000313" key="7">
    <source>
        <dbReference type="EMBL" id="MDT0689584.1"/>
    </source>
</evidence>
<evidence type="ECO:0000256" key="2">
    <source>
        <dbReference type="ARBA" id="ARBA00022475"/>
    </source>
</evidence>
<evidence type="ECO:0000256" key="1">
    <source>
        <dbReference type="ARBA" id="ARBA00004141"/>
    </source>
</evidence>
<dbReference type="PANTHER" id="PTHR42723">
    <property type="entry name" value="CHLOROPHYLL SYNTHASE"/>
    <property type="match status" value="1"/>
</dbReference>
<evidence type="ECO:0000256" key="6">
    <source>
        <dbReference type="SAM" id="Phobius"/>
    </source>
</evidence>
<dbReference type="PANTHER" id="PTHR42723:SF1">
    <property type="entry name" value="CHLOROPHYLL SYNTHASE, CHLOROPLASTIC"/>
    <property type="match status" value="1"/>
</dbReference>
<keyword evidence="8" id="KW-1185">Reference proteome</keyword>
<dbReference type="Pfam" id="PF01040">
    <property type="entry name" value="UbiA"/>
    <property type="match status" value="1"/>
</dbReference>
<evidence type="ECO:0000256" key="3">
    <source>
        <dbReference type="ARBA" id="ARBA00022692"/>
    </source>
</evidence>
<sequence length="306" mass="32768">MDIRMNIILAHIQLMRPANIVTAIADILAGFAVSGAALQLFSSEIGYTPSLSNSILWLIVATIGLYGGGIVFNDVFDAELDRKERPERPIPSGRASVLSGSILAVILFIIGFVAAWQVSVLSAIIALAVAILAVLYNAWGKHQLIFGPVNMGLCRGGNLLLGMSAIPAAIQDLWFIALLPVIYIAAITMISRGEVHGGNKKAIVGGAVMYGIIILAIIVLAFLSEVVWWQVMPFVVLFSFLIFRPLIKALRKQEPKLIGKAVKAGVLSLIVLNASLATVFAGWIYGLVVLLLLPVSLLIAKKFSVT</sequence>
<dbReference type="Proteomes" id="UP001261624">
    <property type="component" value="Unassembled WGS sequence"/>
</dbReference>
<feature type="transmembrane region" description="Helical" evidence="6">
    <location>
        <begin position="120"/>
        <end position="139"/>
    </location>
</feature>
<protein>
    <submittedName>
        <fullName evidence="7">UbiA-like protein EboC</fullName>
    </submittedName>
</protein>
<feature type="transmembrane region" description="Helical" evidence="6">
    <location>
        <begin position="228"/>
        <end position="246"/>
    </location>
</feature>
<keyword evidence="3 6" id="KW-0812">Transmembrane</keyword>
<dbReference type="InterPro" id="IPR050475">
    <property type="entry name" value="Prenyltransferase_related"/>
</dbReference>
<reference evidence="7 8" key="1">
    <citation type="submission" date="2023-09" db="EMBL/GenBank/DDBJ databases">
        <authorList>
            <person name="Rey-Velasco X."/>
        </authorList>
    </citation>
    <scope>NUCLEOTIDE SEQUENCE [LARGE SCALE GENOMIC DNA]</scope>
    <source>
        <strain evidence="7 8">F188</strain>
    </source>
</reference>
<dbReference type="NCBIfam" id="NF035940">
    <property type="entry name" value="prenyl_rel_EboC"/>
    <property type="match status" value="1"/>
</dbReference>
<dbReference type="InterPro" id="IPR044878">
    <property type="entry name" value="UbiA_sf"/>
</dbReference>
<proteinExistence type="predicted"/>
<evidence type="ECO:0000256" key="4">
    <source>
        <dbReference type="ARBA" id="ARBA00022989"/>
    </source>
</evidence>
<gene>
    <name evidence="7" type="primary">eboC</name>
    <name evidence="7" type="ORF">RM549_07295</name>
</gene>
<feature type="transmembrane region" description="Helical" evidence="6">
    <location>
        <begin position="202"/>
        <end position="222"/>
    </location>
</feature>
<keyword evidence="4 6" id="KW-1133">Transmembrane helix</keyword>
<name>A0ABU3E0R0_9FLAO</name>
<feature type="transmembrane region" description="Helical" evidence="6">
    <location>
        <begin position="97"/>
        <end position="114"/>
    </location>
</feature>
<dbReference type="CDD" id="cd13964">
    <property type="entry name" value="PT_UbiA_1"/>
    <property type="match status" value="1"/>
</dbReference>
<feature type="transmembrane region" description="Helical" evidence="6">
    <location>
        <begin position="54"/>
        <end position="76"/>
    </location>
</feature>
<dbReference type="InterPro" id="IPR000537">
    <property type="entry name" value="UbiA_prenyltransferase"/>
</dbReference>
<dbReference type="Gene3D" id="1.10.357.140">
    <property type="entry name" value="UbiA prenyltransferase"/>
    <property type="match status" value="1"/>
</dbReference>
<comment type="subcellular location">
    <subcellularLocation>
        <location evidence="1">Membrane</location>
        <topology evidence="1">Multi-pass membrane protein</topology>
    </subcellularLocation>
</comment>
<feature type="transmembrane region" description="Helical" evidence="6">
    <location>
        <begin position="146"/>
        <end position="167"/>
    </location>
</feature>
<evidence type="ECO:0000313" key="8">
    <source>
        <dbReference type="Proteomes" id="UP001261624"/>
    </source>
</evidence>
<feature type="transmembrane region" description="Helical" evidence="6">
    <location>
        <begin position="173"/>
        <end position="190"/>
    </location>
</feature>
<keyword evidence="5 6" id="KW-0472">Membrane</keyword>
<feature type="transmembrane region" description="Helical" evidence="6">
    <location>
        <begin position="20"/>
        <end position="42"/>
    </location>
</feature>
<keyword evidence="2" id="KW-1003">Cell membrane</keyword>